<dbReference type="InterPro" id="IPR008947">
    <property type="entry name" value="PLipase_C/P1_nuclease_dom_sf"/>
</dbReference>
<evidence type="ECO:0000313" key="10">
    <source>
        <dbReference type="EMBL" id="SDY62472.1"/>
    </source>
</evidence>
<keyword evidence="4" id="KW-0479">Metal-binding</keyword>
<evidence type="ECO:0000256" key="2">
    <source>
        <dbReference type="ARBA" id="ARBA00018391"/>
    </source>
</evidence>
<dbReference type="EMBL" id="FNQE01000003">
    <property type="protein sequence ID" value="SDY62472.1"/>
    <property type="molecule type" value="Genomic_DNA"/>
</dbReference>
<dbReference type="InterPro" id="IPR029002">
    <property type="entry name" value="PLPC/GPLD1"/>
</dbReference>
<accession>A0A1H3LDI0</accession>
<organism evidence="10 11">
    <name type="scientific">Proteiniborus ethanoligenes</name>
    <dbReference type="NCBI Taxonomy" id="415015"/>
    <lineage>
        <taxon>Bacteria</taxon>
        <taxon>Bacillati</taxon>
        <taxon>Bacillota</taxon>
        <taxon>Clostridia</taxon>
        <taxon>Eubacteriales</taxon>
        <taxon>Proteiniborus</taxon>
    </lineage>
</organism>
<keyword evidence="7" id="KW-0862">Zinc</keyword>
<dbReference type="EC" id="3.1.4.3" evidence="1"/>
<keyword evidence="11" id="KW-1185">Reference proteome</keyword>
<dbReference type="SMART" id="SM00770">
    <property type="entry name" value="Zn_dep_PLPC"/>
    <property type="match status" value="1"/>
</dbReference>
<evidence type="ECO:0000256" key="7">
    <source>
        <dbReference type="ARBA" id="ARBA00022833"/>
    </source>
</evidence>
<evidence type="ECO:0000256" key="8">
    <source>
        <dbReference type="ARBA" id="ARBA00031285"/>
    </source>
</evidence>
<dbReference type="Proteomes" id="UP000198625">
    <property type="component" value="Unassembled WGS sequence"/>
</dbReference>
<dbReference type="SUPFAM" id="SSF48537">
    <property type="entry name" value="Phospholipase C/P1 nuclease"/>
    <property type="match status" value="1"/>
</dbReference>
<evidence type="ECO:0000313" key="11">
    <source>
        <dbReference type="Proteomes" id="UP000198625"/>
    </source>
</evidence>
<dbReference type="STRING" id="415015.SAMN05660462_00494"/>
<dbReference type="InterPro" id="IPR001531">
    <property type="entry name" value="Zn_PLipaseC"/>
</dbReference>
<evidence type="ECO:0000256" key="5">
    <source>
        <dbReference type="ARBA" id="ARBA00022729"/>
    </source>
</evidence>
<dbReference type="CDD" id="cd11009">
    <property type="entry name" value="Zn_dep_PLPC"/>
    <property type="match status" value="1"/>
</dbReference>
<evidence type="ECO:0000256" key="6">
    <source>
        <dbReference type="ARBA" id="ARBA00022801"/>
    </source>
</evidence>
<dbReference type="Gene3D" id="1.10.575.10">
    <property type="entry name" value="P1 Nuclease"/>
    <property type="match status" value="1"/>
</dbReference>
<evidence type="ECO:0000256" key="4">
    <source>
        <dbReference type="ARBA" id="ARBA00022723"/>
    </source>
</evidence>
<gene>
    <name evidence="10" type="ORF">SAMN05660462_00494</name>
</gene>
<keyword evidence="6" id="KW-0378">Hydrolase</keyword>
<evidence type="ECO:0000256" key="3">
    <source>
        <dbReference type="ARBA" id="ARBA00022525"/>
    </source>
</evidence>
<evidence type="ECO:0000259" key="9">
    <source>
        <dbReference type="PROSITE" id="PS51346"/>
    </source>
</evidence>
<dbReference type="PROSITE" id="PS51346">
    <property type="entry name" value="PROKAR_ZN_DEPEND_PLPC_2"/>
    <property type="match status" value="1"/>
</dbReference>
<dbReference type="AlphaFoldDB" id="A0A1H3LDI0"/>
<protein>
    <recommendedName>
        <fullName evidence="2">Phospholipase C</fullName>
        <ecNumber evidence="1">3.1.4.3</ecNumber>
    </recommendedName>
    <alternativeName>
        <fullName evidence="8">Phosphatidylcholine cholinephosphohydrolase</fullName>
    </alternativeName>
</protein>
<keyword evidence="5" id="KW-0732">Signal</keyword>
<feature type="domain" description="Zn-dependent PLC" evidence="9">
    <location>
        <begin position="21"/>
        <end position="237"/>
    </location>
</feature>
<dbReference type="Pfam" id="PF00882">
    <property type="entry name" value="Zn_dep_PLPC"/>
    <property type="match status" value="1"/>
</dbReference>
<dbReference type="OrthoDB" id="1677163at2"/>
<dbReference type="GO" id="GO:0034480">
    <property type="term" value="F:phosphatidylcholine phospholipase C activity"/>
    <property type="evidence" value="ECO:0007669"/>
    <property type="project" value="UniProtKB-EC"/>
</dbReference>
<keyword evidence="3" id="KW-0964">Secreted</keyword>
<reference evidence="10 11" key="1">
    <citation type="submission" date="2016-10" db="EMBL/GenBank/DDBJ databases">
        <authorList>
            <person name="de Groot N.N."/>
        </authorList>
    </citation>
    <scope>NUCLEOTIDE SEQUENCE [LARGE SCALE GENOMIC DNA]</scope>
    <source>
        <strain evidence="10 11">DSM 21650</strain>
    </source>
</reference>
<sequence length="237" mass="28166">MKAIEIYYGKAFRSILKAVNPFKKTVIKTEAKVHQFINIHALNLLKEYRYDNEFKLYSEQIEEINKGAVWADQDFKSINHFYNPQKKKGLYGHGNALKLTQKYYKIAVQSFRENHIEESMFYLGACVHIIQDLTIPQHVNIRLLDNHRQYENFVKISYDKVKTFRTKDKPITFDEIGEYVRFNTKVALRIHKQFKKIKDDQIRFYKITRCSLPLSQRTTAGCLIMFLKEVEQVDVKV</sequence>
<evidence type="ECO:0000256" key="1">
    <source>
        <dbReference type="ARBA" id="ARBA00012018"/>
    </source>
</evidence>
<dbReference type="GO" id="GO:0008270">
    <property type="term" value="F:zinc ion binding"/>
    <property type="evidence" value="ECO:0007669"/>
    <property type="project" value="InterPro"/>
</dbReference>
<name>A0A1H3LDI0_9FIRM</name>
<proteinExistence type="predicted"/>